<gene>
    <name evidence="1" type="ORF">BJ085DRAFT_30456</name>
</gene>
<dbReference type="Proteomes" id="UP000268162">
    <property type="component" value="Unassembled WGS sequence"/>
</dbReference>
<proteinExistence type="predicted"/>
<organism evidence="1 2">
    <name type="scientific">Dimargaris cristalligena</name>
    <dbReference type="NCBI Taxonomy" id="215637"/>
    <lineage>
        <taxon>Eukaryota</taxon>
        <taxon>Fungi</taxon>
        <taxon>Fungi incertae sedis</taxon>
        <taxon>Zoopagomycota</taxon>
        <taxon>Kickxellomycotina</taxon>
        <taxon>Dimargaritomycetes</taxon>
        <taxon>Dimargaritales</taxon>
        <taxon>Dimargaritaceae</taxon>
        <taxon>Dimargaris</taxon>
    </lineage>
</organism>
<accession>A0A4Q0A0Y7</accession>
<name>A0A4Q0A0Y7_9FUNG</name>
<dbReference type="EMBL" id="ML002329">
    <property type="protein sequence ID" value="RKP38790.1"/>
    <property type="molecule type" value="Genomic_DNA"/>
</dbReference>
<dbReference type="AlphaFoldDB" id="A0A4Q0A0Y7"/>
<sequence length="105" mass="11600">MAGVYMASPYVAGISALALENGKSDVHKYTASAIANTVRPQIHPSDRYYYSIVRQGTVIVDEHVAVTAQVLLNVSLVSGRRSDSNWRDGDIFINYLNDIAYMAIY</sequence>
<keyword evidence="2" id="KW-1185">Reference proteome</keyword>
<evidence type="ECO:0008006" key="3">
    <source>
        <dbReference type="Google" id="ProtNLM"/>
    </source>
</evidence>
<evidence type="ECO:0000313" key="1">
    <source>
        <dbReference type="EMBL" id="RKP38790.1"/>
    </source>
</evidence>
<protein>
    <recommendedName>
        <fullName evidence="3">Peptidase S8/S53 domain-containing protein</fullName>
    </recommendedName>
</protein>
<reference evidence="2" key="1">
    <citation type="journal article" date="2018" name="Nat. Microbiol.">
        <title>Leveraging single-cell genomics to expand the fungal tree of life.</title>
        <authorList>
            <person name="Ahrendt S.R."/>
            <person name="Quandt C.A."/>
            <person name="Ciobanu D."/>
            <person name="Clum A."/>
            <person name="Salamov A."/>
            <person name="Andreopoulos B."/>
            <person name="Cheng J.F."/>
            <person name="Woyke T."/>
            <person name="Pelin A."/>
            <person name="Henrissat B."/>
            <person name="Reynolds N.K."/>
            <person name="Benny G.L."/>
            <person name="Smith M.E."/>
            <person name="James T.Y."/>
            <person name="Grigoriev I.V."/>
        </authorList>
    </citation>
    <scope>NUCLEOTIDE SEQUENCE [LARGE SCALE GENOMIC DNA]</scope>
    <source>
        <strain evidence="2">RSA 468</strain>
    </source>
</reference>
<evidence type="ECO:0000313" key="2">
    <source>
        <dbReference type="Proteomes" id="UP000268162"/>
    </source>
</evidence>